<keyword evidence="4" id="KW-1185">Reference proteome</keyword>
<comment type="caution">
    <text evidence="3">The sequence shown here is derived from an EMBL/GenBank/DDBJ whole genome shotgun (WGS) entry which is preliminary data.</text>
</comment>
<evidence type="ECO:0008006" key="5">
    <source>
        <dbReference type="Google" id="ProtNLM"/>
    </source>
</evidence>
<dbReference type="PROSITE" id="PS51257">
    <property type="entry name" value="PROKAR_LIPOPROTEIN"/>
    <property type="match status" value="1"/>
</dbReference>
<evidence type="ECO:0000256" key="2">
    <source>
        <dbReference type="SAM" id="SignalP"/>
    </source>
</evidence>
<proteinExistence type="predicted"/>
<name>A0ABR5YXY5_9GAMM</name>
<feature type="region of interest" description="Disordered" evidence="1">
    <location>
        <begin position="26"/>
        <end position="104"/>
    </location>
</feature>
<feature type="compositionally biased region" description="Low complexity" evidence="1">
    <location>
        <begin position="47"/>
        <end position="65"/>
    </location>
</feature>
<keyword evidence="2" id="KW-0732">Signal</keyword>
<protein>
    <recommendedName>
        <fullName evidence="5">Translation initiation factor 2</fullName>
    </recommendedName>
</protein>
<organism evidence="3 4">
    <name type="scientific">Stutzerimonas azotifigens</name>
    <dbReference type="NCBI Taxonomy" id="291995"/>
    <lineage>
        <taxon>Bacteria</taxon>
        <taxon>Pseudomonadati</taxon>
        <taxon>Pseudomonadota</taxon>
        <taxon>Gammaproteobacteria</taxon>
        <taxon>Pseudomonadales</taxon>
        <taxon>Pseudomonadaceae</taxon>
        <taxon>Stutzerimonas</taxon>
    </lineage>
</organism>
<reference evidence="3 4" key="1">
    <citation type="submission" date="2020-02" db="EMBL/GenBank/DDBJ databases">
        <title>Synteny-based analysis reveals conserved mechanism for high triclosan tolerance in Pseudomonas, as well as instances of horizontal transfer.</title>
        <authorList>
            <person name="Mcfarland A.G."/>
            <person name="Bertucci H.K."/>
            <person name="Litmann E."/>
            <person name="Shen J."/>
            <person name="Huttenhower C."/>
            <person name="Hartmann E.M."/>
        </authorList>
    </citation>
    <scope>NUCLEOTIDE SEQUENCE [LARGE SCALE GENOMIC DNA]</scope>
    <source>
        <strain evidence="3 4">115A1</strain>
    </source>
</reference>
<dbReference type="EMBL" id="JAAMRF010000002">
    <property type="protein sequence ID" value="MBA1272784.1"/>
    <property type="molecule type" value="Genomic_DNA"/>
</dbReference>
<feature type="signal peptide" evidence="2">
    <location>
        <begin position="1"/>
        <end position="20"/>
    </location>
</feature>
<dbReference type="RefSeq" id="WP_181069725.1">
    <property type="nucleotide sequence ID" value="NZ_JAAMRF010000002.1"/>
</dbReference>
<evidence type="ECO:0000313" key="3">
    <source>
        <dbReference type="EMBL" id="MBA1272784.1"/>
    </source>
</evidence>
<evidence type="ECO:0000256" key="1">
    <source>
        <dbReference type="SAM" id="MobiDB-lite"/>
    </source>
</evidence>
<gene>
    <name evidence="3" type="ORF">G7026_05415</name>
</gene>
<dbReference type="Proteomes" id="UP000786387">
    <property type="component" value="Unassembled WGS sequence"/>
</dbReference>
<evidence type="ECO:0000313" key="4">
    <source>
        <dbReference type="Proteomes" id="UP000786387"/>
    </source>
</evidence>
<accession>A0ABR5YXY5</accession>
<sequence length="189" mass="20425">MKRWIFFLLLVPMLVACDNADEPMSREAVSEAASQPPALEPVESEPEAQPAPTAPADPAGETAPTSMPPAIEIESPSLPDPQADTPPAVAIRLPDPDKPTPPVATAKSAKQAVKDVELAASRLDLSLPDDWVDEFVFAEEEVADGNRVLPPLFTEPRPQLQMSGRLLSGSTYEDNDKFDGAEIQFELKR</sequence>
<feature type="chain" id="PRO_5046226843" description="Translation initiation factor 2" evidence="2">
    <location>
        <begin position="21"/>
        <end position="189"/>
    </location>
</feature>